<proteinExistence type="predicted"/>
<dbReference type="AlphaFoldDB" id="A0A7H9B4Y4"/>
<organism evidence="2 3">
    <name type="scientific">Zygotorulaspora mrakii</name>
    <name type="common">Zygosaccharomyces mrakii</name>
    <dbReference type="NCBI Taxonomy" id="42260"/>
    <lineage>
        <taxon>Eukaryota</taxon>
        <taxon>Fungi</taxon>
        <taxon>Dikarya</taxon>
        <taxon>Ascomycota</taxon>
        <taxon>Saccharomycotina</taxon>
        <taxon>Saccharomycetes</taxon>
        <taxon>Saccharomycetales</taxon>
        <taxon>Saccharomycetaceae</taxon>
        <taxon>Zygotorulaspora</taxon>
    </lineage>
</organism>
<feature type="region of interest" description="Disordered" evidence="1">
    <location>
        <begin position="94"/>
        <end position="127"/>
    </location>
</feature>
<dbReference type="EMBL" id="CP058608">
    <property type="protein sequence ID" value="QLG73436.1"/>
    <property type="molecule type" value="Genomic_DNA"/>
</dbReference>
<protein>
    <submittedName>
        <fullName evidence="2">Uncharacterized protein</fullName>
    </submittedName>
</protein>
<dbReference type="Proteomes" id="UP000509704">
    <property type="component" value="Chromosome 5"/>
</dbReference>
<dbReference type="OrthoDB" id="4063176at2759"/>
<evidence type="ECO:0000313" key="3">
    <source>
        <dbReference type="Proteomes" id="UP000509704"/>
    </source>
</evidence>
<gene>
    <name evidence="2" type="ORF">HG535_0E05200</name>
</gene>
<accession>A0A7H9B4Y4</accession>
<evidence type="ECO:0000313" key="2">
    <source>
        <dbReference type="EMBL" id="QLG73436.1"/>
    </source>
</evidence>
<feature type="compositionally biased region" description="Acidic residues" evidence="1">
    <location>
        <begin position="115"/>
        <end position="127"/>
    </location>
</feature>
<dbReference type="KEGG" id="zmk:HG535_0E05200"/>
<reference evidence="2 3" key="1">
    <citation type="submission" date="2020-07" db="EMBL/GenBank/DDBJ databases">
        <title>The yeast mating-type switching endonuclease HO is a domesticated member of an unorthodox homing genetic element family.</title>
        <authorList>
            <person name="Coughlan A.Y."/>
            <person name="Lombardi L."/>
            <person name="Braun-Galleani S."/>
            <person name="Martos A.R."/>
            <person name="Galeote V."/>
            <person name="Bigey F."/>
            <person name="Dequin S."/>
            <person name="Byrne K.P."/>
            <person name="Wolfe K.H."/>
        </authorList>
    </citation>
    <scope>NUCLEOTIDE SEQUENCE [LARGE SCALE GENOMIC DNA]</scope>
    <source>
        <strain evidence="2 3">NRRL Y-6702</strain>
    </source>
</reference>
<keyword evidence="3" id="KW-1185">Reference proteome</keyword>
<name>A0A7H9B4Y4_ZYGMR</name>
<dbReference type="GeneID" id="59237178"/>
<evidence type="ECO:0000256" key="1">
    <source>
        <dbReference type="SAM" id="MobiDB-lite"/>
    </source>
</evidence>
<dbReference type="RefSeq" id="XP_037145163.1">
    <property type="nucleotide sequence ID" value="XM_037289268.1"/>
</dbReference>
<sequence>MRWMFLSKSMLESEAPMVYCSAYGSGLRNVNSFTVSSSQSQGFSWNQDLFASQYQQMCKVVYDGHEDTIDGLIASIKEKCGKIDSGKARQNSVFVGGGRRSTETSHWLAGGYSNNEEEGNNQDEDGDEALTDFEEDEEAMEGYLHENRPAFRSDCGLSLYPMMSEQFNRPRRISQRSISLVSDSKNGNYDRSECANIDMEEDTPENQHFKWLISA</sequence>